<sequence>MTLAAHVDVNQLIEDLRKDPKRRKSERIWTENVSGSMTPYSTRYASHEEIPKFKLPEKGAPAEAVRRMLRDDLDLDGIPNLNLARSVIYCTLTKTTSAIRLRQISRFVGTYMEREADELLFENISKNLADADEYPALMEMHAHCVSMISNLWHAQPGEHAIGSATTGSSEAILLGGLAMKKRWQEKRKATGKDTSKPNIIMGANAQVALLKFARYFDVEARILDVSQKSEYRLDPDLVKKNLDENTIGVFVIMGSTYTGHYEPVEEISSILDEFEAKTGIDVPIHVDGASGGFVAPFTYAQAGGPKWDFALPRVKSINTSGHKFGLVYAGLGWIVVGQYYNFIRLGFNGYREIMENCLANARLLSTALENTGWFLCISGIHRKKGSSKVEQTNGLLKYQEGETSADYNAGLPVVSFRFSDEVQQKYPDVKQESVSLLLRAKQYIIPNYPLPPVEDKTETLRIVVRESMSADLIDRLVADIVAVTERLMASEPVDVAALQTGPTSIARQRMLSRHSHVGKEKGSKGGNKTHHWKGIHRGLYRRC</sequence>
<reference evidence="9" key="1">
    <citation type="submission" date="2009-02" db="EMBL/GenBank/DDBJ databases">
        <title>The Genome Sequence of Ajellomyces capsulatus strain G186AR.</title>
        <authorList>
            <consortium name="The Broad Institute Genome Sequencing Platform"/>
            <person name="Champion M."/>
            <person name="Cuomo C."/>
            <person name="Ma L.-J."/>
            <person name="Henn M.R."/>
            <person name="Sil A."/>
            <person name="Goldman B."/>
            <person name="Young S.K."/>
            <person name="Kodira C.D."/>
            <person name="Zeng Q."/>
            <person name="Koehrsen M."/>
            <person name="Alvarado L."/>
            <person name="Berlin A."/>
            <person name="Borenstein D."/>
            <person name="Chen Z."/>
            <person name="Engels R."/>
            <person name="Freedman E."/>
            <person name="Gellesch M."/>
            <person name="Goldberg J."/>
            <person name="Griggs A."/>
            <person name="Gujja S."/>
            <person name="Heiman D."/>
            <person name="Hepburn T."/>
            <person name="Howarth C."/>
            <person name="Jen D."/>
            <person name="Larson L."/>
            <person name="Lewis B."/>
            <person name="Mehta T."/>
            <person name="Park D."/>
            <person name="Pearson M."/>
            <person name="Roberts A."/>
            <person name="Saif S."/>
            <person name="Shea T."/>
            <person name="Shenoy N."/>
            <person name="Sisk P."/>
            <person name="Stolte C."/>
            <person name="Sykes S."/>
            <person name="Walk T."/>
            <person name="White J."/>
            <person name="Yandava C."/>
            <person name="Klein B."/>
            <person name="McEwen J.G."/>
            <person name="Puccia R."/>
            <person name="Goldman G.H."/>
            <person name="Felipe M.S."/>
            <person name="Nino-Vega G."/>
            <person name="San-Blas G."/>
            <person name="Taylor J."/>
            <person name="Mendoza L."/>
            <person name="Galagan J."/>
            <person name="Nusbaum C."/>
            <person name="Birren B."/>
        </authorList>
    </citation>
    <scope>NUCLEOTIDE SEQUENCE</scope>
    <source>
        <strain evidence="9">G186AR</strain>
    </source>
</reference>
<keyword evidence="5 8" id="KW-0456">Lyase</keyword>
<evidence type="ECO:0000256" key="8">
    <source>
        <dbReference type="RuleBase" id="RU000382"/>
    </source>
</evidence>
<dbReference type="PANTHER" id="PTHR43321">
    <property type="entry name" value="GLUTAMATE DECARBOXYLASE"/>
    <property type="match status" value="1"/>
</dbReference>
<dbReference type="AlphaFoldDB" id="C0NHV8"/>
<keyword evidence="10" id="KW-1185">Reference proteome</keyword>
<dbReference type="InterPro" id="IPR010107">
    <property type="entry name" value="Glutamate_decarboxylase"/>
</dbReference>
<evidence type="ECO:0000256" key="3">
    <source>
        <dbReference type="ARBA" id="ARBA00012421"/>
    </source>
</evidence>
<comment type="cofactor">
    <cofactor evidence="1 7 8">
        <name>pyridoxal 5'-phosphate</name>
        <dbReference type="ChEBI" id="CHEBI:597326"/>
    </cofactor>
</comment>
<dbReference type="RefSeq" id="XP_045289874.1">
    <property type="nucleotide sequence ID" value="XM_045429979.1"/>
</dbReference>
<gene>
    <name evidence="9" type="ORF">HCBG_02930</name>
</gene>
<dbReference type="GO" id="GO:0030170">
    <property type="term" value="F:pyridoxal phosphate binding"/>
    <property type="evidence" value="ECO:0007669"/>
    <property type="project" value="InterPro"/>
</dbReference>
<dbReference type="Gene3D" id="4.10.280.50">
    <property type="match status" value="1"/>
</dbReference>
<evidence type="ECO:0000256" key="5">
    <source>
        <dbReference type="ARBA" id="ARBA00023239"/>
    </source>
</evidence>
<dbReference type="VEuPathDB" id="FungiDB:I7I50_09985"/>
<dbReference type="InParanoid" id="C0NHV8"/>
<evidence type="ECO:0000256" key="2">
    <source>
        <dbReference type="ARBA" id="ARBA00009533"/>
    </source>
</evidence>
<dbReference type="Pfam" id="PF00282">
    <property type="entry name" value="Pyridoxal_deC"/>
    <property type="match status" value="1"/>
</dbReference>
<dbReference type="InterPro" id="IPR015421">
    <property type="entry name" value="PyrdxlP-dep_Trfase_major"/>
</dbReference>
<dbReference type="SUPFAM" id="SSF53383">
    <property type="entry name" value="PLP-dependent transferases"/>
    <property type="match status" value="1"/>
</dbReference>
<accession>C0NHV8</accession>
<evidence type="ECO:0000256" key="1">
    <source>
        <dbReference type="ARBA" id="ARBA00001933"/>
    </source>
</evidence>
<dbReference type="Gene3D" id="3.40.640.10">
    <property type="entry name" value="Type I PLP-dependent aspartate aminotransferase-like (Major domain)"/>
    <property type="match status" value="1"/>
</dbReference>
<dbReference type="HOGENOM" id="CLU_019582_2_3_1"/>
<evidence type="ECO:0000256" key="4">
    <source>
        <dbReference type="ARBA" id="ARBA00022898"/>
    </source>
</evidence>
<dbReference type="GO" id="GO:0004351">
    <property type="term" value="F:glutamate decarboxylase activity"/>
    <property type="evidence" value="ECO:0007669"/>
    <property type="project" value="UniProtKB-EC"/>
</dbReference>
<comment type="catalytic activity">
    <reaction evidence="6">
        <text>L-glutamate + H(+) = 4-aminobutanoate + CO2</text>
        <dbReference type="Rhea" id="RHEA:17785"/>
        <dbReference type="ChEBI" id="CHEBI:15378"/>
        <dbReference type="ChEBI" id="CHEBI:16526"/>
        <dbReference type="ChEBI" id="CHEBI:29985"/>
        <dbReference type="ChEBI" id="CHEBI:59888"/>
        <dbReference type="EC" id="4.1.1.15"/>
    </reaction>
</comment>
<organism evidence="9 10">
    <name type="scientific">Ajellomyces capsulatus (strain G186AR / H82 / ATCC MYA-2454 / RMSCC 2432)</name>
    <name type="common">Darling's disease fungus</name>
    <name type="synonym">Histoplasma capsulatum</name>
    <dbReference type="NCBI Taxonomy" id="447093"/>
    <lineage>
        <taxon>Eukaryota</taxon>
        <taxon>Fungi</taxon>
        <taxon>Dikarya</taxon>
        <taxon>Ascomycota</taxon>
        <taxon>Pezizomycotina</taxon>
        <taxon>Eurotiomycetes</taxon>
        <taxon>Eurotiomycetidae</taxon>
        <taxon>Onygenales</taxon>
        <taxon>Ajellomycetaceae</taxon>
        <taxon>Histoplasma</taxon>
    </lineage>
</organism>
<evidence type="ECO:0000256" key="7">
    <source>
        <dbReference type="PIRSR" id="PIRSR602129-50"/>
    </source>
</evidence>
<dbReference type="EMBL" id="GG663365">
    <property type="protein sequence ID" value="EEH09393.1"/>
    <property type="molecule type" value="Genomic_DNA"/>
</dbReference>
<dbReference type="GO" id="GO:0005829">
    <property type="term" value="C:cytosol"/>
    <property type="evidence" value="ECO:0007669"/>
    <property type="project" value="TreeGrafter"/>
</dbReference>
<dbReference type="Gene3D" id="3.90.1150.160">
    <property type="match status" value="1"/>
</dbReference>
<feature type="modified residue" description="N6-(pyridoxal phosphate)lysine" evidence="7">
    <location>
        <position position="323"/>
    </location>
</feature>
<dbReference type="GeneID" id="69035946"/>
<dbReference type="FunCoup" id="C0NHV8">
    <property type="interactions" value="286"/>
</dbReference>
<dbReference type="EC" id="4.1.1.15" evidence="3"/>
<comment type="similarity">
    <text evidence="2 8">Belongs to the group II decarboxylase family.</text>
</comment>
<name>C0NHV8_AJECG</name>
<evidence type="ECO:0000313" key="9">
    <source>
        <dbReference type="EMBL" id="EEH09393.1"/>
    </source>
</evidence>
<keyword evidence="4 7" id="KW-0663">Pyridoxal phosphate</keyword>
<dbReference type="InterPro" id="IPR002129">
    <property type="entry name" value="PyrdxlP-dep_de-COase"/>
</dbReference>
<dbReference type="STRING" id="447093.C0NHV8"/>
<protein>
    <recommendedName>
        <fullName evidence="3">glutamate decarboxylase</fullName>
        <ecNumber evidence="3">4.1.1.15</ecNumber>
    </recommendedName>
</protein>
<dbReference type="GO" id="GO:0006538">
    <property type="term" value="P:L-glutamate catabolic process"/>
    <property type="evidence" value="ECO:0007669"/>
    <property type="project" value="TreeGrafter"/>
</dbReference>
<dbReference type="PANTHER" id="PTHR43321:SF3">
    <property type="entry name" value="GLUTAMATE DECARBOXYLASE"/>
    <property type="match status" value="1"/>
</dbReference>
<proteinExistence type="inferred from homology"/>
<evidence type="ECO:0000256" key="6">
    <source>
        <dbReference type="ARBA" id="ARBA00048868"/>
    </source>
</evidence>
<dbReference type="InterPro" id="IPR015424">
    <property type="entry name" value="PyrdxlP-dep_Trfase"/>
</dbReference>
<dbReference type="Proteomes" id="UP000001631">
    <property type="component" value="Unassembled WGS sequence"/>
</dbReference>
<evidence type="ECO:0000313" key="10">
    <source>
        <dbReference type="Proteomes" id="UP000001631"/>
    </source>
</evidence>